<protein>
    <submittedName>
        <fullName evidence="4">Dihydroflavonol-4-reductase</fullName>
    </submittedName>
</protein>
<gene>
    <name evidence="4" type="ORF">PHJA_001580200</name>
</gene>
<keyword evidence="1" id="KW-0521">NADP</keyword>
<dbReference type="SUPFAM" id="SSF51735">
    <property type="entry name" value="NAD(P)-binding Rossmann-fold domains"/>
    <property type="match status" value="1"/>
</dbReference>
<evidence type="ECO:0000256" key="1">
    <source>
        <dbReference type="ARBA" id="ARBA00022857"/>
    </source>
</evidence>
<dbReference type="GO" id="GO:0016616">
    <property type="term" value="F:oxidoreductase activity, acting on the CH-OH group of donors, NAD or NADP as acceptor"/>
    <property type="evidence" value="ECO:0007669"/>
    <property type="project" value="TreeGrafter"/>
</dbReference>
<comment type="caution">
    <text evidence="4">The sequence shown here is derived from an EMBL/GenBank/DDBJ whole genome shotgun (WGS) entry which is preliminary data.</text>
</comment>
<evidence type="ECO:0000313" key="4">
    <source>
        <dbReference type="EMBL" id="GFP94357.1"/>
    </source>
</evidence>
<keyword evidence="2" id="KW-0560">Oxidoreductase</keyword>
<dbReference type="PANTHER" id="PTHR10366">
    <property type="entry name" value="NAD DEPENDENT EPIMERASE/DEHYDRATASE"/>
    <property type="match status" value="1"/>
</dbReference>
<dbReference type="OrthoDB" id="2735536at2759"/>
<organism evidence="4 5">
    <name type="scientific">Phtheirospermum japonicum</name>
    <dbReference type="NCBI Taxonomy" id="374723"/>
    <lineage>
        <taxon>Eukaryota</taxon>
        <taxon>Viridiplantae</taxon>
        <taxon>Streptophyta</taxon>
        <taxon>Embryophyta</taxon>
        <taxon>Tracheophyta</taxon>
        <taxon>Spermatophyta</taxon>
        <taxon>Magnoliopsida</taxon>
        <taxon>eudicotyledons</taxon>
        <taxon>Gunneridae</taxon>
        <taxon>Pentapetalae</taxon>
        <taxon>asterids</taxon>
        <taxon>lamiids</taxon>
        <taxon>Lamiales</taxon>
        <taxon>Orobanchaceae</taxon>
        <taxon>Orobanchaceae incertae sedis</taxon>
        <taxon>Phtheirospermum</taxon>
    </lineage>
</organism>
<dbReference type="InterPro" id="IPR050425">
    <property type="entry name" value="NAD(P)_dehydrat-like"/>
</dbReference>
<dbReference type="AlphaFoldDB" id="A0A830C1B6"/>
<keyword evidence="5" id="KW-1185">Reference proteome</keyword>
<dbReference type="EMBL" id="BMAC01000346">
    <property type="protein sequence ID" value="GFP94357.1"/>
    <property type="molecule type" value="Genomic_DNA"/>
</dbReference>
<name>A0A830C1B6_9LAMI</name>
<proteinExistence type="predicted"/>
<feature type="region of interest" description="Disordered" evidence="3">
    <location>
        <begin position="1"/>
        <end position="31"/>
    </location>
</feature>
<dbReference type="Proteomes" id="UP000653305">
    <property type="component" value="Unassembled WGS sequence"/>
</dbReference>
<evidence type="ECO:0000256" key="2">
    <source>
        <dbReference type="ARBA" id="ARBA00023002"/>
    </source>
</evidence>
<dbReference type="Gene3D" id="3.40.50.720">
    <property type="entry name" value="NAD(P)-binding Rossmann-like Domain"/>
    <property type="match status" value="1"/>
</dbReference>
<dbReference type="InterPro" id="IPR036291">
    <property type="entry name" value="NAD(P)-bd_dom_sf"/>
</dbReference>
<dbReference type="PANTHER" id="PTHR10366:SF628">
    <property type="entry name" value="NAD(P)-BINDING ROSSMANN-FOLD SUPERFAMILY PROTEIN"/>
    <property type="match status" value="1"/>
</dbReference>
<evidence type="ECO:0000313" key="5">
    <source>
        <dbReference type="Proteomes" id="UP000653305"/>
    </source>
</evidence>
<evidence type="ECO:0000256" key="3">
    <source>
        <dbReference type="SAM" id="MobiDB-lite"/>
    </source>
</evidence>
<sequence>MIPEAITGDQFSSSPSTHLRRSLGRQHRGSVKGQRRWGADDVVYLLLIFSFFKKIYRKDVGVFNPKRLNPADQEDAVNAQKDDDDLRRNVDVMEILRKMRFPRVNGANDEKSPKTTLEHDYIKIELTNPAIKGTLNVLKACLKTNIARVVFPSLISTLTAKDTLGVYVLSKLLTEEVEFEFAEKNNIDLISVITTTVGGSFLTPSVPISIQVLLSPVASGSNAIVKTILFLIAECTMHGAPTVQLSPVPSIKMFLPKMPKSKCDRPVTLSKTKKKGRAHKEIVGKLPQETDLLHSFQFDSDSKPGKGLQLAQLMIEMDVLLLFSAVLVERLGMGRCSTLRFVDPRKLGGTDCI</sequence>
<reference evidence="4" key="1">
    <citation type="submission" date="2020-07" db="EMBL/GenBank/DDBJ databases">
        <title>Ethylene signaling mediates host invasion by parasitic plants.</title>
        <authorList>
            <person name="Yoshida S."/>
        </authorList>
    </citation>
    <scope>NUCLEOTIDE SEQUENCE</scope>
    <source>
        <strain evidence="4">Okayama</strain>
    </source>
</reference>
<accession>A0A830C1B6</accession>
<feature type="compositionally biased region" description="Basic residues" evidence="3">
    <location>
        <begin position="18"/>
        <end position="31"/>
    </location>
</feature>